<dbReference type="Pfam" id="PF20043">
    <property type="entry name" value="DUF6445"/>
    <property type="match status" value="1"/>
</dbReference>
<name>A0A4P2QV46_SORCE</name>
<dbReference type="AlphaFoldDB" id="A0A4P2QV46"/>
<dbReference type="RefSeq" id="WP_129577514.1">
    <property type="nucleotide sequence ID" value="NZ_CP012672.1"/>
</dbReference>
<reference evidence="2 3" key="1">
    <citation type="submission" date="2015-09" db="EMBL/GenBank/DDBJ databases">
        <title>Sorangium comparison.</title>
        <authorList>
            <person name="Zaburannyi N."/>
            <person name="Bunk B."/>
            <person name="Overmann J."/>
            <person name="Mueller R."/>
        </authorList>
    </citation>
    <scope>NUCLEOTIDE SEQUENCE [LARGE SCALE GENOMIC DNA]</scope>
    <source>
        <strain evidence="2 3">So ce836</strain>
    </source>
</reference>
<organism evidence="2 3">
    <name type="scientific">Sorangium cellulosum</name>
    <name type="common">Polyangium cellulosum</name>
    <dbReference type="NCBI Taxonomy" id="56"/>
    <lineage>
        <taxon>Bacteria</taxon>
        <taxon>Pseudomonadati</taxon>
        <taxon>Myxococcota</taxon>
        <taxon>Polyangia</taxon>
        <taxon>Polyangiales</taxon>
        <taxon>Polyangiaceae</taxon>
        <taxon>Sorangium</taxon>
    </lineage>
</organism>
<protein>
    <recommendedName>
        <fullName evidence="4">Prolyl 4-hydroxylase alpha subunit Fe(2+) 2OG dioxygenase domain-containing protein</fullName>
    </recommendedName>
</protein>
<dbReference type="EMBL" id="CP012672">
    <property type="protein sequence ID" value="AUX34279.1"/>
    <property type="molecule type" value="Genomic_DNA"/>
</dbReference>
<evidence type="ECO:0008006" key="4">
    <source>
        <dbReference type="Google" id="ProtNLM"/>
    </source>
</evidence>
<evidence type="ECO:0000313" key="2">
    <source>
        <dbReference type="EMBL" id="AUX34279.1"/>
    </source>
</evidence>
<evidence type="ECO:0000313" key="3">
    <source>
        <dbReference type="Proteomes" id="UP000295497"/>
    </source>
</evidence>
<gene>
    <name evidence="2" type="ORF">SOCE836_064500</name>
</gene>
<evidence type="ECO:0000256" key="1">
    <source>
        <dbReference type="SAM" id="MobiDB-lite"/>
    </source>
</evidence>
<accession>A0A4P2QV46</accession>
<dbReference type="InterPro" id="IPR045617">
    <property type="entry name" value="DUF6445"/>
</dbReference>
<dbReference type="Proteomes" id="UP000295497">
    <property type="component" value="Chromosome"/>
</dbReference>
<feature type="region of interest" description="Disordered" evidence="1">
    <location>
        <begin position="1"/>
        <end position="27"/>
    </location>
</feature>
<sequence length="281" mass="31615">MSVENTNAHFTVGQADAHADGAPAPRTKTAVDEFPARAWGVQIAEPEVYSAAPLWRGIWSRGRARSPHILIIDDFFADPWEQRRIALAREYEPEKRADANYGGRDAIETEPLKDTHLTAAHGIASILGSKIKFFPFYRINTAGTHDLGRANIHFDDYDGGIVYLNPPGQCEARAGTHFWRHKRCGWESCLDMRLALRGYTGAQLSDFFWNELKGGRDPSDWEPTLTVPMKWNRLVLFRGDLFHSTGQSFGSTKKDARLIQVIQFEIMGEHASPPRRAVAPK</sequence>
<proteinExistence type="predicted"/>